<dbReference type="GO" id="GO:0005737">
    <property type="term" value="C:cytoplasm"/>
    <property type="evidence" value="ECO:0007669"/>
    <property type="project" value="InterPro"/>
</dbReference>
<dbReference type="PIRSF" id="PIRSF037799">
    <property type="entry name" value="Tautomer_YdcE_prd"/>
    <property type="match status" value="1"/>
</dbReference>
<feature type="domain" description="4-oxalocrotonate tautomerase-like" evidence="3">
    <location>
        <begin position="2"/>
        <end position="52"/>
    </location>
</feature>
<dbReference type="InterPro" id="IPR014347">
    <property type="entry name" value="Tautomerase/MIF_sf"/>
</dbReference>
<name>A0A916RLH0_9BACT</name>
<keyword evidence="1" id="KW-0413">Isomerase</keyword>
<dbReference type="Gene3D" id="3.30.429.10">
    <property type="entry name" value="Macrophage Migration Inhibitory Factor"/>
    <property type="match status" value="1"/>
</dbReference>
<evidence type="ECO:0000313" key="5">
    <source>
        <dbReference type="Proteomes" id="UP000648801"/>
    </source>
</evidence>
<organism evidence="4 5">
    <name type="scientific">Edaphobacter acidisoli</name>
    <dbReference type="NCBI Taxonomy" id="2040573"/>
    <lineage>
        <taxon>Bacteria</taxon>
        <taxon>Pseudomonadati</taxon>
        <taxon>Acidobacteriota</taxon>
        <taxon>Terriglobia</taxon>
        <taxon>Terriglobales</taxon>
        <taxon>Acidobacteriaceae</taxon>
        <taxon>Edaphobacter</taxon>
    </lineage>
</organism>
<dbReference type="RefSeq" id="WP_188758083.1">
    <property type="nucleotide sequence ID" value="NZ_BMJB01000001.1"/>
</dbReference>
<dbReference type="InterPro" id="IPR004370">
    <property type="entry name" value="4-OT-like_dom"/>
</dbReference>
<keyword evidence="5" id="KW-1185">Reference proteome</keyword>
<proteinExistence type="predicted"/>
<dbReference type="SUPFAM" id="SSF55331">
    <property type="entry name" value="Tautomerase/MIF"/>
    <property type="match status" value="1"/>
</dbReference>
<accession>A0A916RLH0</accession>
<dbReference type="Pfam" id="PF01361">
    <property type="entry name" value="Tautomerase"/>
    <property type="match status" value="1"/>
</dbReference>
<dbReference type="EMBL" id="BMJB01000001">
    <property type="protein sequence ID" value="GGA59660.1"/>
    <property type="molecule type" value="Genomic_DNA"/>
</dbReference>
<evidence type="ECO:0000259" key="3">
    <source>
        <dbReference type="Pfam" id="PF01361"/>
    </source>
</evidence>
<dbReference type="Proteomes" id="UP000648801">
    <property type="component" value="Unassembled WGS sequence"/>
</dbReference>
<dbReference type="AlphaFoldDB" id="A0A916RLH0"/>
<feature type="active site" description="Proton acceptor; via imino nitrogen" evidence="2">
    <location>
        <position position="2"/>
    </location>
</feature>
<evidence type="ECO:0000256" key="1">
    <source>
        <dbReference type="ARBA" id="ARBA00023235"/>
    </source>
</evidence>
<dbReference type="GO" id="GO:0016862">
    <property type="term" value="F:intramolecular oxidoreductase activity, interconverting keto- and enol-groups"/>
    <property type="evidence" value="ECO:0007669"/>
    <property type="project" value="InterPro"/>
</dbReference>
<evidence type="ECO:0000256" key="2">
    <source>
        <dbReference type="PIRSR" id="PIRSR037799-1"/>
    </source>
</evidence>
<gene>
    <name evidence="4" type="ORF">GCM10011507_08910</name>
</gene>
<comment type="caution">
    <text evidence="4">The sequence shown here is derived from an EMBL/GenBank/DDBJ whole genome shotgun (WGS) entry which is preliminary data.</text>
</comment>
<reference evidence="4" key="2">
    <citation type="submission" date="2020-09" db="EMBL/GenBank/DDBJ databases">
        <authorList>
            <person name="Sun Q."/>
            <person name="Zhou Y."/>
        </authorList>
    </citation>
    <scope>NUCLEOTIDE SEQUENCE</scope>
    <source>
        <strain evidence="4">CGMCC 1.15447</strain>
    </source>
</reference>
<protein>
    <recommendedName>
        <fullName evidence="3">4-oxalocrotonate tautomerase-like domain-containing protein</fullName>
    </recommendedName>
</protein>
<dbReference type="InterPro" id="IPR017284">
    <property type="entry name" value="Tautomerase_PptA"/>
</dbReference>
<sequence>MPHVIVKLWPGKSEEQKKRLAAAITKDVMDILRYGEESVSVAMEEVGPKDWLEKVYKPDIQNKRDSLYQRPGYDESDL</sequence>
<evidence type="ECO:0000313" key="4">
    <source>
        <dbReference type="EMBL" id="GGA59660.1"/>
    </source>
</evidence>
<reference evidence="4" key="1">
    <citation type="journal article" date="2014" name="Int. J. Syst. Evol. Microbiol.">
        <title>Complete genome sequence of Corynebacterium casei LMG S-19264T (=DSM 44701T), isolated from a smear-ripened cheese.</title>
        <authorList>
            <consortium name="US DOE Joint Genome Institute (JGI-PGF)"/>
            <person name="Walter F."/>
            <person name="Albersmeier A."/>
            <person name="Kalinowski J."/>
            <person name="Ruckert C."/>
        </authorList>
    </citation>
    <scope>NUCLEOTIDE SEQUENCE</scope>
    <source>
        <strain evidence="4">CGMCC 1.15447</strain>
    </source>
</reference>